<dbReference type="InterPro" id="IPR023753">
    <property type="entry name" value="FAD/NAD-binding_dom"/>
</dbReference>
<dbReference type="InterPro" id="IPR036188">
    <property type="entry name" value="FAD/NAD-bd_sf"/>
</dbReference>
<protein>
    <recommendedName>
        <fullName evidence="1">FAD/NAD(P)-binding domain-containing protein</fullName>
    </recommendedName>
</protein>
<dbReference type="PANTHER" id="PTHR38663">
    <property type="match status" value="1"/>
</dbReference>
<organism evidence="2 3">
    <name type="scientific">Jeotgalibacillus campisalis</name>
    <dbReference type="NCBI Taxonomy" id="220754"/>
    <lineage>
        <taxon>Bacteria</taxon>
        <taxon>Bacillati</taxon>
        <taxon>Bacillota</taxon>
        <taxon>Bacilli</taxon>
        <taxon>Bacillales</taxon>
        <taxon>Caryophanaceae</taxon>
        <taxon>Jeotgalibacillus</taxon>
    </lineage>
</organism>
<dbReference type="EMBL" id="JXRR01000008">
    <property type="protein sequence ID" value="KIL51180.1"/>
    <property type="molecule type" value="Genomic_DNA"/>
</dbReference>
<dbReference type="AlphaFoldDB" id="A0A0C2RLP8"/>
<proteinExistence type="predicted"/>
<evidence type="ECO:0000313" key="3">
    <source>
        <dbReference type="Proteomes" id="UP000031972"/>
    </source>
</evidence>
<dbReference type="PRINTS" id="PR00368">
    <property type="entry name" value="FADPNR"/>
</dbReference>
<dbReference type="RefSeq" id="WP_041055650.1">
    <property type="nucleotide sequence ID" value="NZ_JXRR01000008.1"/>
</dbReference>
<dbReference type="Proteomes" id="UP000031972">
    <property type="component" value="Unassembled WGS sequence"/>
</dbReference>
<gene>
    <name evidence="2" type="ORF">KR50_10610</name>
</gene>
<dbReference type="GO" id="GO:0016491">
    <property type="term" value="F:oxidoreductase activity"/>
    <property type="evidence" value="ECO:0007669"/>
    <property type="project" value="InterPro"/>
</dbReference>
<dbReference type="OrthoDB" id="370110at2"/>
<feature type="domain" description="FAD/NAD(P)-binding" evidence="1">
    <location>
        <begin position="2"/>
        <end position="361"/>
    </location>
</feature>
<dbReference type="SUPFAM" id="SSF51905">
    <property type="entry name" value="FAD/NAD(P)-binding domain"/>
    <property type="match status" value="2"/>
</dbReference>
<dbReference type="PATRIC" id="fig|220754.4.peg.1080"/>
<dbReference type="PANTHER" id="PTHR38663:SF1">
    <property type="entry name" value="L-ORNITHINE N(5)-MONOOXYGENASE"/>
    <property type="match status" value="1"/>
</dbReference>
<accession>A0A0C2RLP8</accession>
<dbReference type="Gene3D" id="3.50.50.60">
    <property type="entry name" value="FAD/NAD(P)-binding domain"/>
    <property type="match status" value="1"/>
</dbReference>
<keyword evidence="3" id="KW-1185">Reference proteome</keyword>
<evidence type="ECO:0000259" key="1">
    <source>
        <dbReference type="Pfam" id="PF07992"/>
    </source>
</evidence>
<evidence type="ECO:0000313" key="2">
    <source>
        <dbReference type="EMBL" id="KIL51180.1"/>
    </source>
</evidence>
<reference evidence="2 3" key="1">
    <citation type="submission" date="2015-01" db="EMBL/GenBank/DDBJ databases">
        <title>Jeotgalibacillus campisalis genome sequencing.</title>
        <authorList>
            <person name="Goh K.M."/>
            <person name="Chan K.-G."/>
            <person name="Yaakop A.S."/>
            <person name="Ee R."/>
            <person name="Gan H.M."/>
            <person name="Chan C.S."/>
        </authorList>
    </citation>
    <scope>NUCLEOTIDE SEQUENCE [LARGE SCALE GENOMIC DNA]</scope>
    <source>
        <strain evidence="2 3">SF-57</strain>
    </source>
</reference>
<name>A0A0C2RLP8_9BACL</name>
<sequence>MYDWIIIGGGIHGCTIAASLLKNRKTDITRVKIIDPYPEPLYQWKKRTETISMPYLRSPGVHHVDVNPFSLKAYGKQADGKGTFYGPYSRPSLSLFNTHSKSVFQEVELQKAWVKGDVEKIKRVNAAWEVQIDTGMRLKSKNVLVATGTNNKLYTPEWGKELSAAFPNQAGHIFEDKVPSFIPPVVVIGGGITAAHLVIKLSGLFPGKVIQIARHENRIHDFDSDPGWLGPKNMRSFEQIQSYDKRRKLISEVRHKGSVPRELATRLKRLQKEGSFTFILDEVGSWEKNSSSIHLNLTHSNETAKVKTVLFATGFSSRLMEARWLQELIQENQLQCANCGFPIVDESLEWCEHLFVSGPLAELELGPSARNIAGARKAAERIAGV</sequence>
<comment type="caution">
    <text evidence="2">The sequence shown here is derived from an EMBL/GenBank/DDBJ whole genome shotgun (WGS) entry which is preliminary data.</text>
</comment>
<dbReference type="Pfam" id="PF07992">
    <property type="entry name" value="Pyr_redox_2"/>
    <property type="match status" value="1"/>
</dbReference>